<reference evidence="1" key="1">
    <citation type="journal article" date="2020" name="mSystems">
        <title>Genome- and Community-Level Interaction Insights into Carbon Utilization and Element Cycling Functions of Hydrothermarchaeota in Hydrothermal Sediment.</title>
        <authorList>
            <person name="Zhou Z."/>
            <person name="Liu Y."/>
            <person name="Xu W."/>
            <person name="Pan J."/>
            <person name="Luo Z.H."/>
            <person name="Li M."/>
        </authorList>
    </citation>
    <scope>NUCLEOTIDE SEQUENCE [LARGE SCALE GENOMIC DNA]</scope>
    <source>
        <strain evidence="1">HyVt-380</strain>
    </source>
</reference>
<sequence>MKMRPLYKSGDVHKAIKEIFDPSASRRVAVVAYLGVDAEKFLPSPKGVRIICCPEPGATSPDAIRSLHKKEATIEFSDDLHAKVYWSDIGCVITSANLSYRALGNPGQHEAGVLIDSGDYDIDKLIKLAKPYDISAKAMKTLVKNNRRILNSVKDKKKHNNTNEYLDWYDSFQRDSWKMGWYTSSDMECSDAANIKAKDDYDVNTPKLITNVSKGQMTSHDWVLSFKINGNKLTSFVWMYVDFVVDVNPKDKKAYEENYPLQAIQVNPSKYYADRPFHITPKFRVAFNKAVNDYKAKNLIDNKSLVPQKSLLKKVAEYMRDV</sequence>
<gene>
    <name evidence="1" type="ORF">ENI26_04950</name>
</gene>
<dbReference type="EMBL" id="DRHY01000104">
    <property type="protein sequence ID" value="HEC73708.1"/>
    <property type="molecule type" value="Genomic_DNA"/>
</dbReference>
<name>A0A7C1ZGS1_9GAMM</name>
<organism evidence="1">
    <name type="scientific">Methylophaga aminisulfidivorans</name>
    <dbReference type="NCBI Taxonomy" id="230105"/>
    <lineage>
        <taxon>Bacteria</taxon>
        <taxon>Pseudomonadati</taxon>
        <taxon>Pseudomonadota</taxon>
        <taxon>Gammaproteobacteria</taxon>
        <taxon>Thiotrichales</taxon>
        <taxon>Piscirickettsiaceae</taxon>
        <taxon>Methylophaga</taxon>
    </lineage>
</organism>
<proteinExistence type="predicted"/>
<comment type="caution">
    <text evidence="1">The sequence shown here is derived from an EMBL/GenBank/DDBJ whole genome shotgun (WGS) entry which is preliminary data.</text>
</comment>
<dbReference type="CDD" id="cd09117">
    <property type="entry name" value="PLDc_Bfil_DEXD_like"/>
    <property type="match status" value="1"/>
</dbReference>
<dbReference type="AlphaFoldDB" id="A0A7C1ZGS1"/>
<evidence type="ECO:0000313" key="1">
    <source>
        <dbReference type="EMBL" id="HEC73708.1"/>
    </source>
</evidence>
<accession>A0A7C1ZGS1</accession>
<protein>
    <recommendedName>
        <fullName evidence="2">Phospholipase D-like domain-containing protein</fullName>
    </recommendedName>
</protein>
<dbReference type="Proteomes" id="UP000886384">
    <property type="component" value="Unassembled WGS sequence"/>
</dbReference>
<evidence type="ECO:0008006" key="2">
    <source>
        <dbReference type="Google" id="ProtNLM"/>
    </source>
</evidence>
<dbReference type="Gene3D" id="3.30.870.10">
    <property type="entry name" value="Endonuclease Chain A"/>
    <property type="match status" value="1"/>
</dbReference>